<dbReference type="InterPro" id="IPR029039">
    <property type="entry name" value="Flavoprotein-like_sf"/>
</dbReference>
<dbReference type="PANTHER" id="PTHR30543">
    <property type="entry name" value="CHROMATE REDUCTASE"/>
    <property type="match status" value="1"/>
</dbReference>
<dbReference type="InterPro" id="IPR050712">
    <property type="entry name" value="NAD(P)H-dep_reductase"/>
</dbReference>
<organism evidence="2 3">
    <name type="scientific">Tritonibacter scottomollicae</name>
    <name type="common">Epibacterium scottomollicae</name>
    <dbReference type="NCBI Taxonomy" id="483013"/>
    <lineage>
        <taxon>Bacteria</taxon>
        <taxon>Pseudomonadati</taxon>
        <taxon>Pseudomonadota</taxon>
        <taxon>Alphaproteobacteria</taxon>
        <taxon>Rhodobacterales</taxon>
        <taxon>Paracoccaceae</taxon>
        <taxon>Tritonibacter</taxon>
    </lineage>
</organism>
<dbReference type="AlphaFoldDB" id="A0A2T1AJR1"/>
<dbReference type="OrthoDB" id="9812295at2"/>
<dbReference type="GO" id="GO:0010181">
    <property type="term" value="F:FMN binding"/>
    <property type="evidence" value="ECO:0007669"/>
    <property type="project" value="TreeGrafter"/>
</dbReference>
<evidence type="ECO:0000259" key="1">
    <source>
        <dbReference type="Pfam" id="PF03358"/>
    </source>
</evidence>
<dbReference type="PANTHER" id="PTHR30543:SF21">
    <property type="entry name" value="NAD(P)H-DEPENDENT FMN REDUCTASE LOT6"/>
    <property type="match status" value="1"/>
</dbReference>
<feature type="domain" description="NADPH-dependent FMN reductase-like" evidence="1">
    <location>
        <begin position="1"/>
        <end position="132"/>
    </location>
</feature>
<dbReference type="Proteomes" id="UP000237718">
    <property type="component" value="Unassembled WGS sequence"/>
</dbReference>
<dbReference type="Gene3D" id="3.40.50.360">
    <property type="match status" value="1"/>
</dbReference>
<reference evidence="2 3" key="1">
    <citation type="submission" date="2018-03" db="EMBL/GenBank/DDBJ databases">
        <title>Genomic Encyclopedia of Archaeal and Bacterial Type Strains, Phase II (KMG-II): from individual species to whole genera.</title>
        <authorList>
            <person name="Goeker M."/>
        </authorList>
    </citation>
    <scope>NUCLEOTIDE SEQUENCE [LARGE SCALE GENOMIC DNA]</scope>
    <source>
        <strain evidence="2 3">DSM 25328</strain>
    </source>
</reference>
<name>A0A2T1AJR1_TRISK</name>
<evidence type="ECO:0000313" key="2">
    <source>
        <dbReference type="EMBL" id="PRZ48831.1"/>
    </source>
</evidence>
<accession>A0A2T1AJR1</accession>
<dbReference type="EMBL" id="PVUF01000003">
    <property type="protein sequence ID" value="PRZ48831.1"/>
    <property type="molecule type" value="Genomic_DNA"/>
</dbReference>
<evidence type="ECO:0000313" key="3">
    <source>
        <dbReference type="Proteomes" id="UP000237718"/>
    </source>
</evidence>
<dbReference type="GO" id="GO:0016491">
    <property type="term" value="F:oxidoreductase activity"/>
    <property type="evidence" value="ECO:0007669"/>
    <property type="project" value="InterPro"/>
</dbReference>
<proteinExistence type="predicted"/>
<dbReference type="SUPFAM" id="SSF52218">
    <property type="entry name" value="Flavoproteins"/>
    <property type="match status" value="1"/>
</dbReference>
<sequence>MKLLAISGSARQASSNTALLRAVAEVAPPPFETSVFAGLPGLPVFSPDLEAAPLPAPVQAFADLIAEADGLILASPEYVHALPGGLKNAIDWLVSREEIIAKPIALMHGSHRGDEMLAQLRRVLSTVSSGFMAEPFLRLDLLKRSPEEIATQMRADEMRAAVAEYLELFRSRCTSA</sequence>
<dbReference type="InterPro" id="IPR005025">
    <property type="entry name" value="FMN_Rdtase-like_dom"/>
</dbReference>
<dbReference type="GO" id="GO:0005829">
    <property type="term" value="C:cytosol"/>
    <property type="evidence" value="ECO:0007669"/>
    <property type="project" value="TreeGrafter"/>
</dbReference>
<protein>
    <submittedName>
        <fullName evidence="2">NAD(P)H-dependent FMN reductase</fullName>
    </submittedName>
</protein>
<comment type="caution">
    <text evidence="2">The sequence shown here is derived from an EMBL/GenBank/DDBJ whole genome shotgun (WGS) entry which is preliminary data.</text>
</comment>
<gene>
    <name evidence="2" type="ORF">CLV89_103142</name>
</gene>
<dbReference type="Pfam" id="PF03358">
    <property type="entry name" value="FMN_red"/>
    <property type="match status" value="1"/>
</dbReference>